<dbReference type="PANTHER" id="PTHR36444:SF2">
    <property type="entry name" value="TRANSCRIPTIONAL REGULATOR PROTEIN YOBU-RELATED"/>
    <property type="match status" value="1"/>
</dbReference>
<evidence type="ECO:0000313" key="3">
    <source>
        <dbReference type="Proteomes" id="UP000006315"/>
    </source>
</evidence>
<evidence type="ECO:0000313" key="2">
    <source>
        <dbReference type="EMBL" id="EKN64132.1"/>
    </source>
</evidence>
<dbReference type="SUPFAM" id="SSF55136">
    <property type="entry name" value="Probable bacterial effector-binding domain"/>
    <property type="match status" value="1"/>
</dbReference>
<protein>
    <recommendedName>
        <fullName evidence="1">Integron-associated effector binding protein domain-containing protein</fullName>
    </recommendedName>
</protein>
<dbReference type="Proteomes" id="UP000006315">
    <property type="component" value="Unassembled WGS sequence"/>
</dbReference>
<dbReference type="Gene3D" id="3.20.80.10">
    <property type="entry name" value="Regulatory factor, effector binding domain"/>
    <property type="match status" value="1"/>
</dbReference>
<dbReference type="STRING" id="1131731.BAZO_14819"/>
<dbReference type="InterPro" id="IPR053182">
    <property type="entry name" value="YobU-like_regulator"/>
</dbReference>
<dbReference type="RefSeq" id="WP_003332379.1">
    <property type="nucleotide sequence ID" value="NZ_AJLR01000123.1"/>
</dbReference>
<name>K6CV80_SCHAZ</name>
<organism evidence="2 3">
    <name type="scientific">Schinkia azotoformans LMG 9581</name>
    <dbReference type="NCBI Taxonomy" id="1131731"/>
    <lineage>
        <taxon>Bacteria</taxon>
        <taxon>Bacillati</taxon>
        <taxon>Bacillota</taxon>
        <taxon>Bacilli</taxon>
        <taxon>Bacillales</taxon>
        <taxon>Bacillaceae</taxon>
        <taxon>Calidifontibacillus/Schinkia group</taxon>
        <taxon>Schinkia</taxon>
    </lineage>
</organism>
<comment type="caution">
    <text evidence="2">The sequence shown here is derived from an EMBL/GenBank/DDBJ whole genome shotgun (WGS) entry which is preliminary data.</text>
</comment>
<dbReference type="AlphaFoldDB" id="K6CV80"/>
<dbReference type="PATRIC" id="fig|1131731.3.peg.3032"/>
<sequence>MKLYLINSTRTNNFNDEQMLGKIKTLWGEATRKLESHQNSVYGVYYDYESDYKADHSLSVAIEDNNGNTFIEIPSNEIYEVFKVDTTDEQGIIKAWSKIWEQEEAGSLKRAYSYDFEKYNPNGEIEIHIAIKQS</sequence>
<dbReference type="EMBL" id="AJLR01000123">
    <property type="protein sequence ID" value="EKN64132.1"/>
    <property type="molecule type" value="Genomic_DNA"/>
</dbReference>
<keyword evidence="3" id="KW-1185">Reference proteome</keyword>
<accession>K6CV80</accession>
<dbReference type="InterPro" id="IPR029441">
    <property type="entry name" value="Cass2"/>
</dbReference>
<gene>
    <name evidence="2" type="ORF">BAZO_14819</name>
</gene>
<proteinExistence type="predicted"/>
<dbReference type="PANTHER" id="PTHR36444">
    <property type="entry name" value="TRANSCRIPTIONAL REGULATOR PROTEIN YOBU-RELATED"/>
    <property type="match status" value="1"/>
</dbReference>
<dbReference type="InterPro" id="IPR011256">
    <property type="entry name" value="Reg_factor_effector_dom_sf"/>
</dbReference>
<evidence type="ECO:0000259" key="1">
    <source>
        <dbReference type="Pfam" id="PF14526"/>
    </source>
</evidence>
<dbReference type="Pfam" id="PF14526">
    <property type="entry name" value="Cass2"/>
    <property type="match status" value="1"/>
</dbReference>
<feature type="domain" description="Integron-associated effector binding protein" evidence="1">
    <location>
        <begin position="17"/>
        <end position="131"/>
    </location>
</feature>
<reference evidence="2 3" key="1">
    <citation type="journal article" date="2012" name="Front. Microbiol.">
        <title>Redundancy and modularity in membrane-associated dissimilatory nitrate reduction in Bacillus.</title>
        <authorList>
            <person name="Heylen K."/>
            <person name="Keltjens J."/>
        </authorList>
    </citation>
    <scope>NUCLEOTIDE SEQUENCE [LARGE SCALE GENOMIC DNA]</scope>
    <source>
        <strain evidence="2 3">LMG 9581</strain>
    </source>
</reference>